<organism evidence="1 2">
    <name type="scientific">Pycnoporus cinnabarinus</name>
    <name type="common">Cinnabar-red polypore</name>
    <name type="synonym">Trametes cinnabarina</name>
    <dbReference type="NCBI Taxonomy" id="5643"/>
    <lineage>
        <taxon>Eukaryota</taxon>
        <taxon>Fungi</taxon>
        <taxon>Dikarya</taxon>
        <taxon>Basidiomycota</taxon>
        <taxon>Agaricomycotina</taxon>
        <taxon>Agaricomycetes</taxon>
        <taxon>Polyporales</taxon>
        <taxon>Polyporaceae</taxon>
        <taxon>Trametes</taxon>
    </lineage>
</organism>
<gene>
    <name evidence="1" type="ORF">BN946_scf184910.g26</name>
</gene>
<accession>A0A060SAI4</accession>
<reference evidence="1" key="1">
    <citation type="submission" date="2014-01" db="EMBL/GenBank/DDBJ databases">
        <title>The genome of the white-rot fungus Pycnoporus cinnabarinus: a basidiomycete model with a versatile arsenal for lignocellulosic biomass breakdown.</title>
        <authorList>
            <person name="Levasseur A."/>
            <person name="Lomascolo A."/>
            <person name="Ruiz-Duenas F.J."/>
            <person name="Uzan E."/>
            <person name="Piumi F."/>
            <person name="Kues U."/>
            <person name="Ram A.F.J."/>
            <person name="Murat C."/>
            <person name="Haon M."/>
            <person name="Benoit I."/>
            <person name="Arfi Y."/>
            <person name="Chevret D."/>
            <person name="Drula E."/>
            <person name="Kwon M.J."/>
            <person name="Gouret P."/>
            <person name="Lesage-Meessen L."/>
            <person name="Lombard V."/>
            <person name="Mariette J."/>
            <person name="Noirot C."/>
            <person name="Park J."/>
            <person name="Patyshakuliyeva A."/>
            <person name="Wieneger R.A.B."/>
            <person name="Wosten H.A.B."/>
            <person name="Martin F."/>
            <person name="Coutinho P.M."/>
            <person name="de Vries R."/>
            <person name="Martinez A.T."/>
            <person name="Klopp C."/>
            <person name="Pontarotti P."/>
            <person name="Henrissat B."/>
            <person name="Record E."/>
        </authorList>
    </citation>
    <scope>NUCLEOTIDE SEQUENCE [LARGE SCALE GENOMIC DNA]</scope>
    <source>
        <strain evidence="1">BRFM137</strain>
    </source>
</reference>
<dbReference type="Gene3D" id="3.30.40.10">
    <property type="entry name" value="Zinc/RING finger domain, C3HC4 (zinc finger)"/>
    <property type="match status" value="1"/>
</dbReference>
<evidence type="ECO:0000313" key="2">
    <source>
        <dbReference type="Proteomes" id="UP000029665"/>
    </source>
</evidence>
<evidence type="ECO:0000313" key="1">
    <source>
        <dbReference type="EMBL" id="CDO71527.1"/>
    </source>
</evidence>
<proteinExistence type="predicted"/>
<name>A0A060SAI4_PYCCI</name>
<dbReference type="HOGENOM" id="CLU_1278206_0_0_1"/>
<sequence length="216" mass="24306">MLPKVPPAAKTKKKRFVVFKPKGMHTCAWTVDVAVEHDVKRDIEQGMILHNSIGAVNTLTLVNSWDAMWGPTPYPLVRLPENKATCMICLCTFKEPKKVSDQPLTPDPHLEVGHGEEHEMAAVSLLSPATGQPPGTIKEVQVKPQREADAPTVEMAHEEGEGALQLLQLLSCGHAYHCIDPWLMQKSGRCPYCQMHIKVPRAKRDGQRWLPWRRRE</sequence>
<dbReference type="AlphaFoldDB" id="A0A060SAI4"/>
<keyword evidence="2" id="KW-1185">Reference proteome</keyword>
<dbReference type="OrthoDB" id="8062037at2759"/>
<dbReference type="OMA" id="HEMAAVS"/>
<comment type="caution">
    <text evidence="1">The sequence shown here is derived from an EMBL/GenBank/DDBJ whole genome shotgun (WGS) entry which is preliminary data.</text>
</comment>
<protein>
    <recommendedName>
        <fullName evidence="3">RING-type domain-containing protein</fullName>
    </recommendedName>
</protein>
<evidence type="ECO:0008006" key="3">
    <source>
        <dbReference type="Google" id="ProtNLM"/>
    </source>
</evidence>
<dbReference type="Proteomes" id="UP000029665">
    <property type="component" value="Unassembled WGS sequence"/>
</dbReference>
<dbReference type="InterPro" id="IPR013083">
    <property type="entry name" value="Znf_RING/FYVE/PHD"/>
</dbReference>
<dbReference type="EMBL" id="CCBP010000102">
    <property type="protein sequence ID" value="CDO71527.1"/>
    <property type="molecule type" value="Genomic_DNA"/>
</dbReference>
<dbReference type="STRING" id="5643.A0A060SAI4"/>
<dbReference type="SUPFAM" id="SSF57850">
    <property type="entry name" value="RING/U-box"/>
    <property type="match status" value="1"/>
</dbReference>